<gene>
    <name evidence="1" type="ORF">AWZ03_006948</name>
</gene>
<organism evidence="1 2">
    <name type="scientific">Drosophila navojoa</name>
    <name type="common">Fruit fly</name>
    <dbReference type="NCBI Taxonomy" id="7232"/>
    <lineage>
        <taxon>Eukaryota</taxon>
        <taxon>Metazoa</taxon>
        <taxon>Ecdysozoa</taxon>
        <taxon>Arthropoda</taxon>
        <taxon>Hexapoda</taxon>
        <taxon>Insecta</taxon>
        <taxon>Pterygota</taxon>
        <taxon>Neoptera</taxon>
        <taxon>Endopterygota</taxon>
        <taxon>Diptera</taxon>
        <taxon>Brachycera</taxon>
        <taxon>Muscomorpha</taxon>
        <taxon>Ephydroidea</taxon>
        <taxon>Drosophilidae</taxon>
        <taxon>Drosophila</taxon>
    </lineage>
</organism>
<accession>A0A484BCR4</accession>
<evidence type="ECO:0000313" key="1">
    <source>
        <dbReference type="EMBL" id="TDG46636.1"/>
    </source>
</evidence>
<evidence type="ECO:0000313" key="2">
    <source>
        <dbReference type="Proteomes" id="UP000295192"/>
    </source>
</evidence>
<comment type="caution">
    <text evidence="1">The sequence shown here is derived from an EMBL/GenBank/DDBJ whole genome shotgun (WGS) entry which is preliminary data.</text>
</comment>
<dbReference type="Proteomes" id="UP000295192">
    <property type="component" value="Unassembled WGS sequence"/>
</dbReference>
<name>A0A484BCR4_DRONA</name>
<dbReference type="EMBL" id="LSRL02000055">
    <property type="protein sequence ID" value="TDG46636.1"/>
    <property type="molecule type" value="Genomic_DNA"/>
</dbReference>
<proteinExistence type="predicted"/>
<reference evidence="1 2" key="1">
    <citation type="journal article" date="2019" name="J. Hered.">
        <title>An Improved Genome Assembly for Drosophila navojoa, the Basal Species in the mojavensis Cluster.</title>
        <authorList>
            <person name="Vanderlinde T."/>
            <person name="Dupim E.G."/>
            <person name="Nazario-Yepiz N.O."/>
            <person name="Carvalho A.B."/>
        </authorList>
    </citation>
    <scope>NUCLEOTIDE SEQUENCE [LARGE SCALE GENOMIC DNA]</scope>
    <source>
        <strain evidence="1">Navoj_Jal97</strain>
        <tissue evidence="1">Whole organism</tissue>
    </source>
</reference>
<protein>
    <submittedName>
        <fullName evidence="1">Uncharacterized protein</fullName>
    </submittedName>
</protein>
<keyword evidence="2" id="KW-1185">Reference proteome</keyword>
<sequence length="71" mass="7778">MLNAVRTNHSVYVVGNSSSRKALAVTVAEEEEAAALSSIVHLDYGEFKFSTTSEKHSKRGFNGPHNGGLWW</sequence>
<dbReference type="AlphaFoldDB" id="A0A484BCR4"/>